<evidence type="ECO:0000256" key="2">
    <source>
        <dbReference type="SAM" id="MobiDB-lite"/>
    </source>
</evidence>
<evidence type="ECO:0000313" key="4">
    <source>
        <dbReference type="EMBL" id="VDM24428.1"/>
    </source>
</evidence>
<gene>
    <name evidence="4" type="ORF">TTAC_LOCUS4209</name>
</gene>
<evidence type="ECO:0000313" key="6">
    <source>
        <dbReference type="WBParaSite" id="TTAC_0000422401-mRNA-1"/>
    </source>
</evidence>
<evidence type="ECO:0000256" key="1">
    <source>
        <dbReference type="PROSITE-ProRule" id="PRU00201"/>
    </source>
</evidence>
<dbReference type="GO" id="GO:0005634">
    <property type="term" value="C:nucleus"/>
    <property type="evidence" value="ECO:0007669"/>
    <property type="project" value="UniProtKB-SubCell"/>
</dbReference>
<comment type="caution">
    <text evidence="1">Lacks conserved residue(s) required for the propagation of feature annotation.</text>
</comment>
<dbReference type="EMBL" id="UYWX01003916">
    <property type="protein sequence ID" value="VDM24428.1"/>
    <property type="molecule type" value="Genomic_DNA"/>
</dbReference>
<dbReference type="PROSITE" id="PS50252">
    <property type="entry name" value="TBOX_3"/>
    <property type="match status" value="1"/>
</dbReference>
<dbReference type="InterPro" id="IPR046360">
    <property type="entry name" value="T-box_DNA-bd"/>
</dbReference>
<organism evidence="6">
    <name type="scientific">Hydatigena taeniaeformis</name>
    <name type="common">Feline tapeworm</name>
    <name type="synonym">Taenia taeniaeformis</name>
    <dbReference type="NCBI Taxonomy" id="6205"/>
    <lineage>
        <taxon>Eukaryota</taxon>
        <taxon>Metazoa</taxon>
        <taxon>Spiralia</taxon>
        <taxon>Lophotrochozoa</taxon>
        <taxon>Platyhelminthes</taxon>
        <taxon>Cestoda</taxon>
        <taxon>Eucestoda</taxon>
        <taxon>Cyclophyllidea</taxon>
        <taxon>Taeniidae</taxon>
        <taxon>Hydatigera</taxon>
    </lineage>
</organism>
<protein>
    <submittedName>
        <fullName evidence="6">T-box domain-containing protein</fullName>
    </submittedName>
</protein>
<feature type="region of interest" description="Disordered" evidence="2">
    <location>
        <begin position="16"/>
        <end position="82"/>
    </location>
</feature>
<dbReference type="InterPro" id="IPR036960">
    <property type="entry name" value="T-box_sf"/>
</dbReference>
<reference evidence="6" key="1">
    <citation type="submission" date="2017-02" db="UniProtKB">
        <authorList>
            <consortium name="WormBaseParasite"/>
        </authorList>
    </citation>
    <scope>IDENTIFICATION</scope>
</reference>
<dbReference type="AlphaFoldDB" id="A0A0R3WTY4"/>
<sequence>MPSLLTPMSAAAITVNQQHQSSSNMLPQWRNHFEGSTTPPTQQSGATTASLGKLETSSLSSSTHSSGTVSPHIHAANGQSHPVVPNMDALGIFRGLQDRAIVVDQMHYATALAATLAAVASNGLPKSIPPSALPNGMHLSGDYTTRSSRDLQTRGTLGALPSASGLHQQPPPQPPPPTYFRMNTELNAFMKRVQEEEAEIKKHDCPKAELAEPELWRAFHKMTTEMVITKSGR</sequence>
<feature type="compositionally biased region" description="Pro residues" evidence="2">
    <location>
        <begin position="169"/>
        <end position="178"/>
    </location>
</feature>
<feature type="compositionally biased region" description="Low complexity" evidence="2">
    <location>
        <begin position="50"/>
        <end position="70"/>
    </location>
</feature>
<feature type="domain" description="T-box" evidence="3">
    <location>
        <begin position="210"/>
        <end position="233"/>
    </location>
</feature>
<proteinExistence type="predicted"/>
<evidence type="ECO:0000313" key="5">
    <source>
        <dbReference type="Proteomes" id="UP000274429"/>
    </source>
</evidence>
<dbReference type="GO" id="GO:0045893">
    <property type="term" value="P:positive regulation of DNA-templated transcription"/>
    <property type="evidence" value="ECO:0007669"/>
    <property type="project" value="InterPro"/>
</dbReference>
<dbReference type="GO" id="GO:0003677">
    <property type="term" value="F:DNA binding"/>
    <property type="evidence" value="ECO:0007669"/>
    <property type="project" value="UniProtKB-UniRule"/>
</dbReference>
<keyword evidence="1" id="KW-0539">Nucleus</keyword>
<name>A0A0R3WTY4_HYDTA</name>
<feature type="region of interest" description="Disordered" evidence="2">
    <location>
        <begin position="144"/>
        <end position="178"/>
    </location>
</feature>
<feature type="compositionally biased region" description="Polar residues" evidence="2">
    <location>
        <begin position="16"/>
        <end position="26"/>
    </location>
</feature>
<accession>A0A0R3WTY4</accession>
<dbReference type="Gene3D" id="2.60.40.820">
    <property type="entry name" value="Transcription factor, T-box"/>
    <property type="match status" value="1"/>
</dbReference>
<keyword evidence="5" id="KW-1185">Reference proteome</keyword>
<evidence type="ECO:0000259" key="3">
    <source>
        <dbReference type="PROSITE" id="PS50252"/>
    </source>
</evidence>
<keyword evidence="1" id="KW-0238">DNA-binding</keyword>
<dbReference type="Proteomes" id="UP000274429">
    <property type="component" value="Unassembled WGS sequence"/>
</dbReference>
<comment type="subcellular location">
    <subcellularLocation>
        <location evidence="1">Nucleus</location>
    </subcellularLocation>
</comment>
<dbReference type="OrthoDB" id="6288788at2759"/>
<dbReference type="WBParaSite" id="TTAC_0000422401-mRNA-1">
    <property type="protein sequence ID" value="TTAC_0000422401-mRNA-1"/>
    <property type="gene ID" value="TTAC_0000422401"/>
</dbReference>
<feature type="compositionally biased region" description="Polar residues" evidence="2">
    <location>
        <begin position="34"/>
        <end position="49"/>
    </location>
</feature>
<dbReference type="GO" id="GO:0003700">
    <property type="term" value="F:DNA-binding transcription factor activity"/>
    <property type="evidence" value="ECO:0007669"/>
    <property type="project" value="InterPro"/>
</dbReference>
<reference evidence="4 5" key="2">
    <citation type="submission" date="2018-11" db="EMBL/GenBank/DDBJ databases">
        <authorList>
            <consortium name="Pathogen Informatics"/>
        </authorList>
    </citation>
    <scope>NUCLEOTIDE SEQUENCE [LARGE SCALE GENOMIC DNA]</scope>
</reference>
<dbReference type="STRING" id="6205.A0A0R3WTY4"/>